<feature type="region of interest" description="Disordered" evidence="1">
    <location>
        <begin position="178"/>
        <end position="197"/>
    </location>
</feature>
<reference evidence="3 4" key="1">
    <citation type="journal article" date="2015" name="Genome Biol. Evol.">
        <title>Phylogenomic analyses indicate that early fungi evolved digesting cell walls of algal ancestors of land plants.</title>
        <authorList>
            <person name="Chang Y."/>
            <person name="Wang S."/>
            <person name="Sekimoto S."/>
            <person name="Aerts A.L."/>
            <person name="Choi C."/>
            <person name="Clum A."/>
            <person name="LaButti K.M."/>
            <person name="Lindquist E.A."/>
            <person name="Yee Ngan C."/>
            <person name="Ohm R.A."/>
            <person name="Salamov A.A."/>
            <person name="Grigoriev I.V."/>
            <person name="Spatafora J.W."/>
            <person name="Berbee M.L."/>
        </authorList>
    </citation>
    <scope>NUCLEOTIDE SEQUENCE [LARGE SCALE GENOMIC DNA]</scope>
    <source>
        <strain evidence="3 4">NRRL 28638</strain>
    </source>
</reference>
<dbReference type="InterPro" id="IPR039876">
    <property type="entry name" value="HAP28"/>
</dbReference>
<dbReference type="EMBL" id="KQ964490">
    <property type="protein sequence ID" value="KXN70867.1"/>
    <property type="molecule type" value="Genomic_DNA"/>
</dbReference>
<name>A0A137P769_CONC2</name>
<evidence type="ECO:0000256" key="1">
    <source>
        <dbReference type="SAM" id="MobiDB-lite"/>
    </source>
</evidence>
<dbReference type="PANTHER" id="PTHR22055">
    <property type="entry name" value="28 KDA HEAT- AND ACID-STABLE PHOSPHOPROTEIN PDGF-ASSOCIATED PROTEIN"/>
    <property type="match status" value="1"/>
</dbReference>
<organism evidence="3 4">
    <name type="scientific">Conidiobolus coronatus (strain ATCC 28846 / CBS 209.66 / NRRL 28638)</name>
    <name type="common">Delacroixia coronata</name>
    <dbReference type="NCBI Taxonomy" id="796925"/>
    <lineage>
        <taxon>Eukaryota</taxon>
        <taxon>Fungi</taxon>
        <taxon>Fungi incertae sedis</taxon>
        <taxon>Zoopagomycota</taxon>
        <taxon>Entomophthoromycotina</taxon>
        <taxon>Entomophthoromycetes</taxon>
        <taxon>Entomophthorales</taxon>
        <taxon>Ancylistaceae</taxon>
        <taxon>Conidiobolus</taxon>
    </lineage>
</organism>
<evidence type="ECO:0000259" key="2">
    <source>
        <dbReference type="Pfam" id="PF10252"/>
    </source>
</evidence>
<proteinExistence type="predicted"/>
<evidence type="ECO:0000313" key="4">
    <source>
        <dbReference type="Proteomes" id="UP000070444"/>
    </source>
</evidence>
<feature type="domain" description="Casein kinase substrate phosphoprotein PP28" evidence="2">
    <location>
        <begin position="95"/>
        <end position="173"/>
    </location>
</feature>
<dbReference type="Proteomes" id="UP000070444">
    <property type="component" value="Unassembled WGS sequence"/>
</dbReference>
<dbReference type="Pfam" id="PF10252">
    <property type="entry name" value="PP28"/>
    <property type="match status" value="1"/>
</dbReference>
<evidence type="ECO:0000313" key="3">
    <source>
        <dbReference type="EMBL" id="KXN70867.1"/>
    </source>
</evidence>
<feature type="compositionally biased region" description="Gly residues" evidence="1">
    <location>
        <begin position="9"/>
        <end position="18"/>
    </location>
</feature>
<feature type="compositionally biased region" description="Polar residues" evidence="1">
    <location>
        <begin position="93"/>
        <end position="102"/>
    </location>
</feature>
<dbReference type="AlphaFoldDB" id="A0A137P769"/>
<feature type="region of interest" description="Disordered" evidence="1">
    <location>
        <begin position="1"/>
        <end position="131"/>
    </location>
</feature>
<gene>
    <name evidence="3" type="ORF">CONCODRAFT_85009</name>
</gene>
<feature type="compositionally biased region" description="Basic and acidic residues" evidence="1">
    <location>
        <begin position="117"/>
        <end position="131"/>
    </location>
</feature>
<keyword evidence="4" id="KW-1185">Reference proteome</keyword>
<accession>A0A137P769</accession>
<sequence>MARGKFNKRGGGAAGNAGGRFDRRNQDDDLWGWNTAEQQDKKDSQDSGSGSESGSESESDDEVPVQQMKTLEIKGDSSKLGNTPDSEEKSTKVENPNRQNVKTHFKASDLNVSAPRELSRREREAKEKKDAQARYWKLHMEGKTDQAKSDLARLAAIRKKREEAAAAKKAEAEVKEAEQKARNEAKTSGVIKNRYGF</sequence>
<dbReference type="OrthoDB" id="21120at2759"/>
<protein>
    <recommendedName>
        <fullName evidence="2">Casein kinase substrate phosphoprotein PP28 domain-containing protein</fullName>
    </recommendedName>
</protein>
<dbReference type="InterPro" id="IPR019380">
    <property type="entry name" value="Casein_kinase_sb_PP28"/>
</dbReference>